<gene>
    <name evidence="7" type="ORF">SCA03_30230</name>
</gene>
<dbReference type="GO" id="GO:0003700">
    <property type="term" value="F:DNA-binding transcription factor activity"/>
    <property type="evidence" value="ECO:0007669"/>
    <property type="project" value="TreeGrafter"/>
</dbReference>
<dbReference type="EMBL" id="BJMM01000013">
    <property type="protein sequence ID" value="GEB50472.1"/>
    <property type="molecule type" value="Genomic_DNA"/>
</dbReference>
<dbReference type="Gene3D" id="1.10.357.10">
    <property type="entry name" value="Tetracycline Repressor, domain 2"/>
    <property type="match status" value="1"/>
</dbReference>
<evidence type="ECO:0000256" key="3">
    <source>
        <dbReference type="ARBA" id="ARBA00023163"/>
    </source>
</evidence>
<dbReference type="Proteomes" id="UP000319210">
    <property type="component" value="Unassembled WGS sequence"/>
</dbReference>
<dbReference type="InterPro" id="IPR001647">
    <property type="entry name" value="HTH_TetR"/>
</dbReference>
<dbReference type="GO" id="GO:0000976">
    <property type="term" value="F:transcription cis-regulatory region binding"/>
    <property type="evidence" value="ECO:0007669"/>
    <property type="project" value="TreeGrafter"/>
</dbReference>
<keyword evidence="3" id="KW-0804">Transcription</keyword>
<evidence type="ECO:0000256" key="1">
    <source>
        <dbReference type="ARBA" id="ARBA00023015"/>
    </source>
</evidence>
<reference evidence="7 8" key="1">
    <citation type="submission" date="2019-06" db="EMBL/GenBank/DDBJ databases">
        <title>Whole genome shotgun sequence of Streptomyces cacaoi subsp. cacaoi NBRC 12748.</title>
        <authorList>
            <person name="Hosoyama A."/>
            <person name="Uohara A."/>
            <person name="Ohji S."/>
            <person name="Ichikawa N."/>
        </authorList>
    </citation>
    <scope>NUCLEOTIDE SEQUENCE [LARGE SCALE GENOMIC DNA]</scope>
    <source>
        <strain evidence="7 8">NBRC 12748</strain>
    </source>
</reference>
<keyword evidence="8" id="KW-1185">Reference proteome</keyword>
<evidence type="ECO:0000256" key="2">
    <source>
        <dbReference type="ARBA" id="ARBA00023125"/>
    </source>
</evidence>
<proteinExistence type="predicted"/>
<feature type="domain" description="HTH tetR-type" evidence="6">
    <location>
        <begin position="27"/>
        <end position="87"/>
    </location>
</feature>
<dbReference type="InterPro" id="IPR050109">
    <property type="entry name" value="HTH-type_TetR-like_transc_reg"/>
</dbReference>
<dbReference type="Pfam" id="PF00440">
    <property type="entry name" value="TetR_N"/>
    <property type="match status" value="1"/>
</dbReference>
<keyword evidence="2 4" id="KW-0238">DNA-binding</keyword>
<dbReference type="SUPFAM" id="SSF46689">
    <property type="entry name" value="Homeodomain-like"/>
    <property type="match status" value="1"/>
</dbReference>
<name>A0A4Y3QZ52_STRCI</name>
<evidence type="ECO:0000313" key="7">
    <source>
        <dbReference type="EMBL" id="GEB50472.1"/>
    </source>
</evidence>
<dbReference type="AlphaFoldDB" id="A0A4Y3QZ52"/>
<dbReference type="PROSITE" id="PS50977">
    <property type="entry name" value="HTH_TETR_2"/>
    <property type="match status" value="1"/>
</dbReference>
<keyword evidence="1" id="KW-0805">Transcription regulation</keyword>
<dbReference type="InterPro" id="IPR009057">
    <property type="entry name" value="Homeodomain-like_sf"/>
</dbReference>
<protein>
    <submittedName>
        <fullName evidence="7">TetR family transcriptional regulator</fullName>
    </submittedName>
</protein>
<dbReference type="PANTHER" id="PTHR30055">
    <property type="entry name" value="HTH-TYPE TRANSCRIPTIONAL REGULATOR RUTR"/>
    <property type="match status" value="1"/>
</dbReference>
<dbReference type="PRINTS" id="PR00455">
    <property type="entry name" value="HTHTETR"/>
</dbReference>
<dbReference type="PANTHER" id="PTHR30055:SF234">
    <property type="entry name" value="HTH-TYPE TRANSCRIPTIONAL REGULATOR BETI"/>
    <property type="match status" value="1"/>
</dbReference>
<evidence type="ECO:0000313" key="8">
    <source>
        <dbReference type="Proteomes" id="UP000319210"/>
    </source>
</evidence>
<comment type="caution">
    <text evidence="7">The sequence shown here is derived from an EMBL/GenBank/DDBJ whole genome shotgun (WGS) entry which is preliminary data.</text>
</comment>
<sequence length="229" mass="25503">MTSTADEQQAAHGSGGKPEGRRERKKRETRRRISDIATGLFLQRGFDAVTVAEIAEAADVSVNTVYNYFPAKEDLFFDREEEMIDRPSVAVREREPGRSAADAVLGQLRQDISEHSLYAGMREGFDEFMRCVREAPPLMSRLMLMQHKTAQRLYETLVEETGAASDDPVPELVAAELVNICNLVSRGATRATAEGASHEQVARQALARLDTFEKLATDELLKYATKPAR</sequence>
<evidence type="ECO:0000256" key="4">
    <source>
        <dbReference type="PROSITE-ProRule" id="PRU00335"/>
    </source>
</evidence>
<accession>A0A4Y3QZ52</accession>
<dbReference type="OrthoDB" id="155497at2"/>
<evidence type="ECO:0000256" key="5">
    <source>
        <dbReference type="SAM" id="MobiDB-lite"/>
    </source>
</evidence>
<dbReference type="RefSeq" id="WP_086816005.1">
    <property type="nucleotide sequence ID" value="NZ_BJMM01000013.1"/>
</dbReference>
<organism evidence="7 8">
    <name type="scientific">Streptomyces cacaoi</name>
    <dbReference type="NCBI Taxonomy" id="1898"/>
    <lineage>
        <taxon>Bacteria</taxon>
        <taxon>Bacillati</taxon>
        <taxon>Actinomycetota</taxon>
        <taxon>Actinomycetes</taxon>
        <taxon>Kitasatosporales</taxon>
        <taxon>Streptomycetaceae</taxon>
        <taxon>Streptomyces</taxon>
    </lineage>
</organism>
<evidence type="ECO:0000259" key="6">
    <source>
        <dbReference type="PROSITE" id="PS50977"/>
    </source>
</evidence>
<feature type="region of interest" description="Disordered" evidence="5">
    <location>
        <begin position="1"/>
        <end position="30"/>
    </location>
</feature>
<feature type="DNA-binding region" description="H-T-H motif" evidence="4">
    <location>
        <begin position="50"/>
        <end position="69"/>
    </location>
</feature>